<accession>D7CSL8</accession>
<dbReference type="EMBL" id="CP002049">
    <property type="protein sequence ID" value="ADI15438.1"/>
    <property type="molecule type" value="Genomic_DNA"/>
</dbReference>
<evidence type="ECO:0000313" key="1">
    <source>
        <dbReference type="EMBL" id="ADI15438.1"/>
    </source>
</evidence>
<dbReference type="Proteomes" id="UP000000379">
    <property type="component" value="Chromosome"/>
</dbReference>
<protein>
    <submittedName>
        <fullName evidence="1">Uncharacterized protein</fullName>
    </submittedName>
</protein>
<organism evidence="1 2">
    <name type="scientific">Truepera radiovictrix (strain DSM 17093 / CIP 108686 / LMG 22925 / RQ-24)</name>
    <dbReference type="NCBI Taxonomy" id="649638"/>
    <lineage>
        <taxon>Bacteria</taxon>
        <taxon>Thermotogati</taxon>
        <taxon>Deinococcota</taxon>
        <taxon>Deinococci</taxon>
        <taxon>Trueperales</taxon>
        <taxon>Trueperaceae</taxon>
        <taxon>Truepera</taxon>
    </lineage>
</organism>
<name>D7CSL8_TRURR</name>
<gene>
    <name evidence="1" type="ordered locus">Trad_2328</name>
</gene>
<keyword evidence="2" id="KW-1185">Reference proteome</keyword>
<proteinExistence type="predicted"/>
<reference evidence="1 2" key="2">
    <citation type="journal article" date="2011" name="Stand. Genomic Sci.">
        <title>Complete genome sequence of Truepera radiovictrix type strain (RQ-24).</title>
        <authorList>
            <person name="Ivanova N."/>
            <person name="Rohde C."/>
            <person name="Munk C."/>
            <person name="Nolan M."/>
            <person name="Lucas S."/>
            <person name="Del Rio T.G."/>
            <person name="Tice H."/>
            <person name="Deshpande S."/>
            <person name="Cheng J.F."/>
            <person name="Tapia R."/>
            <person name="Han C."/>
            <person name="Goodwin L."/>
            <person name="Pitluck S."/>
            <person name="Liolios K."/>
            <person name="Mavromatis K."/>
            <person name="Mikhailova N."/>
            <person name="Pati A."/>
            <person name="Chen A."/>
            <person name="Palaniappan K."/>
            <person name="Land M."/>
            <person name="Hauser L."/>
            <person name="Chang Y.J."/>
            <person name="Jeffries C.D."/>
            <person name="Brambilla E."/>
            <person name="Rohde M."/>
            <person name="Goker M."/>
            <person name="Tindall B.J."/>
            <person name="Woyke T."/>
            <person name="Bristow J."/>
            <person name="Eisen J.A."/>
            <person name="Markowitz V."/>
            <person name="Hugenholtz P."/>
            <person name="Kyrpides N.C."/>
            <person name="Klenk H.P."/>
            <person name="Lapidus A."/>
        </authorList>
    </citation>
    <scope>NUCLEOTIDE SEQUENCE [LARGE SCALE GENOMIC DNA]</scope>
    <source>
        <strain evidence="2">DSM 17093 / CIP 108686 / LMG 22925 / RQ-24</strain>
    </source>
</reference>
<dbReference type="STRING" id="649638.Trad_2328"/>
<reference evidence="2" key="1">
    <citation type="submission" date="2010-05" db="EMBL/GenBank/DDBJ databases">
        <title>The complete genome of Truepera radiovictris DSM 17093.</title>
        <authorList>
            <consortium name="US DOE Joint Genome Institute (JGI-PGF)"/>
            <person name="Lucas S."/>
            <person name="Copeland A."/>
            <person name="Lapidus A."/>
            <person name="Glavina del Rio T."/>
            <person name="Dalin E."/>
            <person name="Tice H."/>
            <person name="Bruce D."/>
            <person name="Goodwin L."/>
            <person name="Pitluck S."/>
            <person name="Kyrpides N."/>
            <person name="Mavromatis K."/>
            <person name="Ovchinnikova G."/>
            <person name="Munk A.C."/>
            <person name="Detter J.C."/>
            <person name="Han C."/>
            <person name="Tapia R."/>
            <person name="Land M."/>
            <person name="Hauser L."/>
            <person name="Markowitz V."/>
            <person name="Cheng J.-F."/>
            <person name="Hugenholtz P."/>
            <person name="Woyke T."/>
            <person name="Wu D."/>
            <person name="Tindall B."/>
            <person name="Pomrenke H.G."/>
            <person name="Brambilla E."/>
            <person name="Klenk H.-P."/>
            <person name="Eisen J.A."/>
        </authorList>
    </citation>
    <scope>NUCLEOTIDE SEQUENCE [LARGE SCALE GENOMIC DNA]</scope>
    <source>
        <strain evidence="2">DSM 17093 / CIP 108686 / LMG 22925 / RQ-24</strain>
    </source>
</reference>
<evidence type="ECO:0000313" key="2">
    <source>
        <dbReference type="Proteomes" id="UP000000379"/>
    </source>
</evidence>
<dbReference type="RefSeq" id="WP_013178801.1">
    <property type="nucleotide sequence ID" value="NC_014221.1"/>
</dbReference>
<dbReference type="KEGG" id="tra:Trad_2328"/>
<dbReference type="AlphaFoldDB" id="D7CSL8"/>
<dbReference type="HOGENOM" id="CLU_1440488_0_0_0"/>
<sequence length="188" mass="20496">MMLGLLVALFANLIALPSADTALSFELELLLNGQPIHWDSGERARRNGNRFRVEDPEVPLEVFFEGGVLTLDLADYGTFSRPHVLGVRYQRLGDPTSFGATVYHDPENPAQVIRFEGERVRGGDLELTGVPAQNPFTRSQEGVEASGTVEVRAEDAAGNAGSTITLDLDSALFAGLERFNLRVQLTPQ</sequence>